<evidence type="ECO:0000256" key="1">
    <source>
        <dbReference type="SAM" id="SignalP"/>
    </source>
</evidence>
<dbReference type="Proteomes" id="UP001161389">
    <property type="component" value="Unassembled WGS sequence"/>
</dbReference>
<proteinExistence type="predicted"/>
<dbReference type="AlphaFoldDB" id="A0AA37SE50"/>
<reference evidence="2" key="1">
    <citation type="journal article" date="2014" name="Int. J. Syst. Evol. Microbiol.">
        <title>Complete genome sequence of Corynebacterium casei LMG S-19264T (=DSM 44701T), isolated from a smear-ripened cheese.</title>
        <authorList>
            <consortium name="US DOE Joint Genome Institute (JGI-PGF)"/>
            <person name="Walter F."/>
            <person name="Albersmeier A."/>
            <person name="Kalinowski J."/>
            <person name="Ruckert C."/>
        </authorList>
    </citation>
    <scope>NUCLEOTIDE SEQUENCE</scope>
    <source>
        <strain evidence="2">NBRC 110071</strain>
    </source>
</reference>
<keyword evidence="3" id="KW-1185">Reference proteome</keyword>
<dbReference type="RefSeq" id="WP_284383794.1">
    <property type="nucleotide sequence ID" value="NZ_BSNM01000026.1"/>
</dbReference>
<dbReference type="EMBL" id="BSNM01000026">
    <property type="protein sequence ID" value="GLQ33380.1"/>
    <property type="molecule type" value="Genomic_DNA"/>
</dbReference>
<keyword evidence="1" id="KW-0732">Signal</keyword>
<feature type="chain" id="PRO_5041253155" evidence="1">
    <location>
        <begin position="20"/>
        <end position="57"/>
    </location>
</feature>
<gene>
    <name evidence="2" type="ORF">GCM10007876_38600</name>
</gene>
<sequence length="57" mass="6486">MKRILILSVLIMNVSGCSALHTLLGPQYSFPDPEEPVWATEQGQRHCKIQPCANYHY</sequence>
<evidence type="ECO:0000313" key="2">
    <source>
        <dbReference type="EMBL" id="GLQ33380.1"/>
    </source>
</evidence>
<name>A0AA37SE50_9GAMM</name>
<comment type="caution">
    <text evidence="2">The sequence shown here is derived from an EMBL/GenBank/DDBJ whole genome shotgun (WGS) entry which is preliminary data.</text>
</comment>
<protein>
    <submittedName>
        <fullName evidence="2">Uncharacterized protein</fullName>
    </submittedName>
</protein>
<organism evidence="2 3">
    <name type="scientific">Litoribrevibacter albus</name>
    <dbReference type="NCBI Taxonomy" id="1473156"/>
    <lineage>
        <taxon>Bacteria</taxon>
        <taxon>Pseudomonadati</taxon>
        <taxon>Pseudomonadota</taxon>
        <taxon>Gammaproteobacteria</taxon>
        <taxon>Oceanospirillales</taxon>
        <taxon>Oceanospirillaceae</taxon>
        <taxon>Litoribrevibacter</taxon>
    </lineage>
</organism>
<feature type="signal peptide" evidence="1">
    <location>
        <begin position="1"/>
        <end position="19"/>
    </location>
</feature>
<reference evidence="2" key="2">
    <citation type="submission" date="2023-01" db="EMBL/GenBank/DDBJ databases">
        <title>Draft genome sequence of Litoribrevibacter albus strain NBRC 110071.</title>
        <authorList>
            <person name="Sun Q."/>
            <person name="Mori K."/>
        </authorList>
    </citation>
    <scope>NUCLEOTIDE SEQUENCE</scope>
    <source>
        <strain evidence="2">NBRC 110071</strain>
    </source>
</reference>
<accession>A0AA37SE50</accession>
<evidence type="ECO:0000313" key="3">
    <source>
        <dbReference type="Proteomes" id="UP001161389"/>
    </source>
</evidence>